<dbReference type="EMBL" id="CP003985">
    <property type="protein sequence ID" value="AGF79636.1"/>
    <property type="molecule type" value="Genomic_DNA"/>
</dbReference>
<dbReference type="PANTHER" id="PTHR42792:SF1">
    <property type="entry name" value="FLAGELLAR HOOK-ASSOCIATED PROTEIN 3"/>
    <property type="match status" value="1"/>
</dbReference>
<dbReference type="Gene3D" id="1.20.1330.10">
    <property type="entry name" value="f41 fragment of flagellin, N-terminal domain"/>
    <property type="match status" value="1"/>
</dbReference>
<name>M1PTH2_DESSD</name>
<keyword evidence="2" id="KW-0969">Cilium</keyword>
<evidence type="ECO:0000313" key="3">
    <source>
        <dbReference type="Proteomes" id="UP000011721"/>
    </source>
</evidence>
<dbReference type="eggNOG" id="COG1344">
    <property type="taxonomic scope" value="Bacteria"/>
</dbReference>
<dbReference type="PATRIC" id="fig|1167006.5.peg.3352"/>
<reference evidence="3" key="1">
    <citation type="journal article" date="2013" name="Stand. Genomic Sci.">
        <title>Complete genome sequence of Desulfocapsa sulfexigens, a marine deltaproteobacterium specialized in disproportionating inorganic sulfur compounds.</title>
        <authorList>
            <person name="Finster K.W."/>
            <person name="Kjeldsen K.U."/>
            <person name="Kube M."/>
            <person name="Reinhardt R."/>
            <person name="Mussmann M."/>
            <person name="Amann R."/>
            <person name="Schreiber L."/>
        </authorList>
    </citation>
    <scope>NUCLEOTIDE SEQUENCE [LARGE SCALE GENOMIC DNA]</scope>
    <source>
        <strain evidence="3">DSM 10523 / SB164P1</strain>
    </source>
</reference>
<accession>M1PTH2</accession>
<dbReference type="InterPro" id="IPR001492">
    <property type="entry name" value="Flagellin"/>
</dbReference>
<dbReference type="GO" id="GO:0009288">
    <property type="term" value="C:bacterial-type flagellum"/>
    <property type="evidence" value="ECO:0007669"/>
    <property type="project" value="InterPro"/>
</dbReference>
<dbReference type="InterPro" id="IPR001029">
    <property type="entry name" value="Flagellin_N"/>
</dbReference>
<protein>
    <submittedName>
        <fullName evidence="2">Flagellin/flagellar hook associated protein</fullName>
    </submittedName>
</protein>
<proteinExistence type="predicted"/>
<keyword evidence="2" id="KW-0966">Cell projection</keyword>
<dbReference type="AlphaFoldDB" id="M1PTH2"/>
<gene>
    <name evidence="2" type="ordered locus">UWK_03107</name>
</gene>
<evidence type="ECO:0000313" key="2">
    <source>
        <dbReference type="EMBL" id="AGF79636.1"/>
    </source>
</evidence>
<organism evidence="2 3">
    <name type="scientific">Desulfocapsa sulfexigens (strain DSM 10523 / SB164P1)</name>
    <dbReference type="NCBI Taxonomy" id="1167006"/>
    <lineage>
        <taxon>Bacteria</taxon>
        <taxon>Pseudomonadati</taxon>
        <taxon>Thermodesulfobacteriota</taxon>
        <taxon>Desulfobulbia</taxon>
        <taxon>Desulfobulbales</taxon>
        <taxon>Desulfocapsaceae</taxon>
        <taxon>Desulfocapsa</taxon>
    </lineage>
</organism>
<dbReference type="HOGENOM" id="CLU_024437_2_0_7"/>
<dbReference type="PANTHER" id="PTHR42792">
    <property type="entry name" value="FLAGELLIN"/>
    <property type="match status" value="1"/>
</dbReference>
<dbReference type="OrthoDB" id="9758307at2"/>
<dbReference type="Pfam" id="PF00669">
    <property type="entry name" value="Flagellin_N"/>
    <property type="match status" value="1"/>
</dbReference>
<evidence type="ECO:0000259" key="1">
    <source>
        <dbReference type="Pfam" id="PF00669"/>
    </source>
</evidence>
<dbReference type="STRING" id="1167006.UWK_03107"/>
<keyword evidence="3" id="KW-1185">Reference proteome</keyword>
<dbReference type="GO" id="GO:0005198">
    <property type="term" value="F:structural molecule activity"/>
    <property type="evidence" value="ECO:0007669"/>
    <property type="project" value="InterPro"/>
</dbReference>
<feature type="domain" description="Flagellin N-terminal" evidence="1">
    <location>
        <begin position="12"/>
        <end position="138"/>
    </location>
</feature>
<dbReference type="KEGG" id="dsf:UWK_03107"/>
<dbReference type="SUPFAM" id="SSF64518">
    <property type="entry name" value="Phase 1 flagellin"/>
    <property type="match status" value="1"/>
</dbReference>
<sequence>MKATEGTTYRMLQSNLGRITTKLEDLRIQGATGTKVNQPSDDPSSIRPVLTTRTQIMHTDRYLETMGVTLDKMEATDGHLNHVENILQRVKEISVNSINGAMSQNDLDTFADEIANLKAELVDAANAQVDGKFIFAGYAENTIPFVENPNYNPNPPVDPLNLNPPYDAADSTTWPYLYMGTPNPTELEITPGERLQANLTGNDLFFGINNTTMLAGGPSPPAVYASDSGRIDIFSVLTRTEEALRAGNIDDPLGAGGGLVQNLENVDIAADQNRRLRSQLGNRARRVDSAMLHQTDVQIDLQQVLSRYLDADAIETFNAIVQQETAFQAALSITSKVSQISILDYF</sequence>
<dbReference type="RefSeq" id="WP_015405320.1">
    <property type="nucleotide sequence ID" value="NC_020304.1"/>
</dbReference>
<keyword evidence="2" id="KW-0282">Flagellum</keyword>
<dbReference type="Proteomes" id="UP000011721">
    <property type="component" value="Chromosome"/>
</dbReference>